<dbReference type="PANTHER" id="PTHR12304:SF4">
    <property type="entry name" value="URIDINE NUCLEOSIDASE"/>
    <property type="match status" value="1"/>
</dbReference>
<accession>A0AAW6T631</accession>
<gene>
    <name evidence="4" type="ORF">QF206_09990</name>
</gene>
<sequence length="360" mass="38500">MNHKQTVPLIADVDTGIDDSLALLYLMASPEAELLAITCTAGNVPARQVAINNLAWLELCGHADVEVALGAEVPIIQPLMTTEETHGPQGIGHAVLPAPSRSVSPRHAAEVWIDLVRERPGEITGLVTGPLTNLALAVKLEPELPKLLKRLVIMGGAFNYAGNTTPTTEWNIAVDPDSAKIVFDAFSVVPTDRRPIVCALDVTERIEMFPAHLAELARAAGSEPVEQLSADDVPGTRSTASNPVIRHLSDAVRFYFEFHNTHDQGYLAHMHDPFAAAVALDPTIATTRAATVDVELAGTLTRGQTVADWRGMWGRAANADIVVDTDPAEFFRRTIERVGSLARAAGGASDAQIAQTATPR</sequence>
<dbReference type="CDD" id="cd02653">
    <property type="entry name" value="nuc_hydro_3"/>
    <property type="match status" value="1"/>
</dbReference>
<evidence type="ECO:0000256" key="2">
    <source>
        <dbReference type="ARBA" id="ARBA00023295"/>
    </source>
</evidence>
<dbReference type="InterPro" id="IPR023186">
    <property type="entry name" value="IUNH"/>
</dbReference>
<feature type="domain" description="Inosine/uridine-preferring nucleoside hydrolase" evidence="3">
    <location>
        <begin position="9"/>
        <end position="331"/>
    </location>
</feature>
<dbReference type="RefSeq" id="WP_281489082.1">
    <property type="nucleotide sequence ID" value="NZ_JASATX010000004.1"/>
</dbReference>
<keyword evidence="2" id="KW-0326">Glycosidase</keyword>
<dbReference type="InterPro" id="IPR036452">
    <property type="entry name" value="Ribo_hydro-like"/>
</dbReference>
<reference evidence="4 5" key="1">
    <citation type="submission" date="2023-04" db="EMBL/GenBank/DDBJ databases">
        <title>Klugiella caeni sp. nov. isolated from the sludge of biochemical tank.</title>
        <authorList>
            <person name="Geng K."/>
        </authorList>
    </citation>
    <scope>NUCLEOTIDE SEQUENCE [LARGE SCALE GENOMIC DNA]</scope>
    <source>
        <strain evidence="4 5">YN-L-19</strain>
    </source>
</reference>
<dbReference type="GO" id="GO:0008477">
    <property type="term" value="F:purine nucleosidase activity"/>
    <property type="evidence" value="ECO:0007669"/>
    <property type="project" value="TreeGrafter"/>
</dbReference>
<dbReference type="AlphaFoldDB" id="A0AAW6T631"/>
<dbReference type="GO" id="GO:0005829">
    <property type="term" value="C:cytosol"/>
    <property type="evidence" value="ECO:0007669"/>
    <property type="project" value="TreeGrafter"/>
</dbReference>
<organism evidence="4 5">
    <name type="scientific">Ruicaihuangia caeni</name>
    <dbReference type="NCBI Taxonomy" id="3042517"/>
    <lineage>
        <taxon>Bacteria</taxon>
        <taxon>Bacillati</taxon>
        <taxon>Actinomycetota</taxon>
        <taxon>Actinomycetes</taxon>
        <taxon>Micrococcales</taxon>
        <taxon>Microbacteriaceae</taxon>
        <taxon>Ruicaihuangia</taxon>
    </lineage>
</organism>
<proteinExistence type="predicted"/>
<evidence type="ECO:0000259" key="3">
    <source>
        <dbReference type="Pfam" id="PF01156"/>
    </source>
</evidence>
<dbReference type="EMBL" id="JASATX010000004">
    <property type="protein sequence ID" value="MDI2099290.1"/>
    <property type="molecule type" value="Genomic_DNA"/>
</dbReference>
<evidence type="ECO:0000256" key="1">
    <source>
        <dbReference type="ARBA" id="ARBA00022801"/>
    </source>
</evidence>
<dbReference type="PANTHER" id="PTHR12304">
    <property type="entry name" value="INOSINE-URIDINE PREFERRING NUCLEOSIDE HYDROLASE"/>
    <property type="match status" value="1"/>
</dbReference>
<comment type="caution">
    <text evidence="4">The sequence shown here is derived from an EMBL/GenBank/DDBJ whole genome shotgun (WGS) entry which is preliminary data.</text>
</comment>
<dbReference type="Gene3D" id="3.90.245.10">
    <property type="entry name" value="Ribonucleoside hydrolase-like"/>
    <property type="match status" value="1"/>
</dbReference>
<dbReference type="Pfam" id="PF01156">
    <property type="entry name" value="IU_nuc_hydro"/>
    <property type="match status" value="1"/>
</dbReference>
<name>A0AAW6T631_9MICO</name>
<protein>
    <submittedName>
        <fullName evidence="4">Nucleoside hydrolase</fullName>
    </submittedName>
</protein>
<keyword evidence="1 4" id="KW-0378">Hydrolase</keyword>
<dbReference type="InterPro" id="IPR001910">
    <property type="entry name" value="Inosine/uridine_hydrolase_dom"/>
</dbReference>
<evidence type="ECO:0000313" key="4">
    <source>
        <dbReference type="EMBL" id="MDI2099290.1"/>
    </source>
</evidence>
<dbReference type="SUPFAM" id="SSF53590">
    <property type="entry name" value="Nucleoside hydrolase"/>
    <property type="match status" value="1"/>
</dbReference>
<dbReference type="GO" id="GO:0006152">
    <property type="term" value="P:purine nucleoside catabolic process"/>
    <property type="evidence" value="ECO:0007669"/>
    <property type="project" value="TreeGrafter"/>
</dbReference>
<dbReference type="Proteomes" id="UP001321506">
    <property type="component" value="Unassembled WGS sequence"/>
</dbReference>
<keyword evidence="5" id="KW-1185">Reference proteome</keyword>
<evidence type="ECO:0000313" key="5">
    <source>
        <dbReference type="Proteomes" id="UP001321506"/>
    </source>
</evidence>